<dbReference type="EMBL" id="JAMGSI010000001">
    <property type="protein sequence ID" value="MCL6656222.1"/>
    <property type="molecule type" value="Genomic_DNA"/>
</dbReference>
<evidence type="ECO:0000313" key="2">
    <source>
        <dbReference type="Proteomes" id="UP001202031"/>
    </source>
</evidence>
<evidence type="ECO:0000313" key="1">
    <source>
        <dbReference type="EMBL" id="MCL6656222.1"/>
    </source>
</evidence>
<sequence length="51" mass="5463">MPADARQASIRISGGRTGFFLFSGSPELMTGPASKGGSILFFLARTRIKLF</sequence>
<dbReference type="Proteomes" id="UP001202031">
    <property type="component" value="Unassembled WGS sequence"/>
</dbReference>
<reference evidence="1 2" key="1">
    <citation type="submission" date="2022-03" db="EMBL/GenBank/DDBJ databases">
        <title>Taxonomic description of new species and reclassification of some bacterial strains.</title>
        <authorList>
            <person name="Ndongo S."/>
        </authorList>
    </citation>
    <scope>NUCLEOTIDE SEQUENCE [LARGE SCALE GENOMIC DNA]</scope>
    <source>
        <strain evidence="1 2">Marseille-P6666</strain>
    </source>
</reference>
<proteinExistence type="predicted"/>
<organism evidence="1 2">
    <name type="scientific">Akkermansia massiliensis</name>
    <dbReference type="NCBI Taxonomy" id="2927224"/>
    <lineage>
        <taxon>Bacteria</taxon>
        <taxon>Pseudomonadati</taxon>
        <taxon>Verrucomicrobiota</taxon>
        <taxon>Verrucomicrobiia</taxon>
        <taxon>Verrucomicrobiales</taxon>
        <taxon>Akkermansiaceae</taxon>
        <taxon>Akkermansia</taxon>
    </lineage>
</organism>
<protein>
    <submittedName>
        <fullName evidence="1">Uncharacterized protein</fullName>
    </submittedName>
</protein>
<comment type="caution">
    <text evidence="1">The sequence shown here is derived from an EMBL/GenBank/DDBJ whole genome shotgun (WGS) entry which is preliminary data.</text>
</comment>
<accession>A0ABT0R5L9</accession>
<gene>
    <name evidence="1" type="ORF">M8N44_02670</name>
</gene>
<name>A0ABT0R5L9_9BACT</name>
<keyword evidence="2" id="KW-1185">Reference proteome</keyword>
<dbReference type="GeneID" id="84022744"/>
<dbReference type="RefSeq" id="WP_180971497.1">
    <property type="nucleotide sequence ID" value="NZ_JAMGSI010000001.1"/>
</dbReference>